<dbReference type="NCBIfam" id="TIGR00325">
    <property type="entry name" value="lpxC"/>
    <property type="match status" value="1"/>
</dbReference>
<feature type="binding site" evidence="17">
    <location>
        <position position="84"/>
    </location>
    <ligand>
        <name>Zn(2+)</name>
        <dbReference type="ChEBI" id="CHEBI:29105"/>
    </ligand>
</feature>
<dbReference type="Proteomes" id="UP000198963">
    <property type="component" value="Chromosome I"/>
</dbReference>
<dbReference type="FunFam" id="3.10.129.10:FF:000001">
    <property type="entry name" value="3-hydroxyacyl-[acyl-carrier-protein] dehydratase FabZ"/>
    <property type="match status" value="1"/>
</dbReference>
<dbReference type="EC" id="4.2.1.59" evidence="18"/>
<dbReference type="PANTHER" id="PTHR33694">
    <property type="entry name" value="UDP-3-O-ACYL-N-ACETYLGLUCOSAMINE DEACETYLASE 1, MITOCHONDRIAL-RELATED"/>
    <property type="match status" value="1"/>
</dbReference>
<dbReference type="GO" id="GO:0019171">
    <property type="term" value="F:(3R)-hydroxyacyl-[acyl-carrier-protein] dehydratase activity"/>
    <property type="evidence" value="ECO:0007669"/>
    <property type="project" value="UniProtKB-EC"/>
</dbReference>
<dbReference type="InterPro" id="IPR029069">
    <property type="entry name" value="HotDog_dom_sf"/>
</dbReference>
<dbReference type="UniPathway" id="UPA00359">
    <property type="reaction ID" value="UER00478"/>
</dbReference>
<comment type="pathway">
    <text evidence="4 17">Glycolipid biosynthesis; lipid IV(A) biosynthesis; lipid IV(A) from (3R)-3-hydroxytetradecanoyl-[acyl-carrier-protein] and UDP-N-acetyl-alpha-D-glucosamine: step 2/6.</text>
</comment>
<evidence type="ECO:0000256" key="1">
    <source>
        <dbReference type="ARBA" id="ARBA00001947"/>
    </source>
</evidence>
<comment type="cofactor">
    <cofactor evidence="1 17">
        <name>Zn(2+)</name>
        <dbReference type="ChEBI" id="CHEBI:29105"/>
    </cofactor>
</comment>
<gene>
    <name evidence="18" type="primary">fabZ</name>
    <name evidence="17" type="synonym">lpxC</name>
    <name evidence="19" type="ORF">SAMN04489797_0042</name>
</gene>
<dbReference type="HAMAP" id="MF_00388">
    <property type="entry name" value="LpxC"/>
    <property type="match status" value="1"/>
</dbReference>
<keyword evidence="11 17" id="KW-0443">Lipid metabolism</keyword>
<feature type="active site" description="Proton donor" evidence="17">
    <location>
        <position position="293"/>
    </location>
</feature>
<evidence type="ECO:0000256" key="12">
    <source>
        <dbReference type="ARBA" id="ARBA00023239"/>
    </source>
</evidence>
<comment type="similarity">
    <text evidence="16">In the C-terminal section; belongs to the thioester dehydratase family.</text>
</comment>
<dbReference type="Pfam" id="PF07977">
    <property type="entry name" value="FabA"/>
    <property type="match status" value="1"/>
</dbReference>
<dbReference type="GO" id="GO:0006633">
    <property type="term" value="P:fatty acid biosynthetic process"/>
    <property type="evidence" value="ECO:0007669"/>
    <property type="project" value="UniProtKB-UniRule"/>
</dbReference>
<keyword evidence="8 17" id="KW-0479">Metal-binding</keyword>
<keyword evidence="9 17" id="KW-0378">Hydrolase</keyword>
<dbReference type="SUPFAM" id="SSF54637">
    <property type="entry name" value="Thioesterase/thiol ester dehydrase-isomerase"/>
    <property type="match status" value="1"/>
</dbReference>
<dbReference type="NCBIfam" id="NF009667">
    <property type="entry name" value="PRK13188.1"/>
    <property type="match status" value="1"/>
</dbReference>
<comment type="catalytic activity">
    <reaction evidence="13 17">
        <text>a UDP-3-O-[(3R)-3-hydroxyacyl]-N-acetyl-alpha-D-glucosamine + H2O = a UDP-3-O-[(3R)-3-hydroxyacyl]-alpha-D-glucosamine + acetate</text>
        <dbReference type="Rhea" id="RHEA:67816"/>
        <dbReference type="ChEBI" id="CHEBI:15377"/>
        <dbReference type="ChEBI" id="CHEBI:30089"/>
        <dbReference type="ChEBI" id="CHEBI:137740"/>
        <dbReference type="ChEBI" id="CHEBI:173225"/>
        <dbReference type="EC" id="3.5.1.108"/>
    </reaction>
</comment>
<dbReference type="STRING" id="1249933.SAMN04489797_0042"/>
<dbReference type="NCBIfam" id="NF000582">
    <property type="entry name" value="PRK00006.1"/>
    <property type="match status" value="1"/>
</dbReference>
<evidence type="ECO:0000256" key="11">
    <source>
        <dbReference type="ARBA" id="ARBA00023098"/>
    </source>
</evidence>
<keyword evidence="12 18" id="KW-0456">Lyase</keyword>
<sequence length="469" mass="51912">MAIIKTETKQKTIEKEVTLSGVGLHTGAEVKLVFKPGAENSGFVFQRTDLEGSPKIEADANYVTSTQRGTCMEKNGVTIQTCEHVLAALVGLDIDNAIIELNSSEPPIMDGSSKFFVEALEKCGIVEQNAFREEYEVTQVVSYTDEGSGSEIILMPSSTYQITTMVDFGTKVLGTQNATLNKVSDFKTEIADARTFSFLHEIEMLLEHGLIKGGDLNNAIVYVDKELSDETMEKLRVAFNKDNIAVKPNGILDNLTLHHPNEAARHKLLDVLGDLALIGTRIRGKVIANKPGHYVNTQFAKKISKLIKNERRNNVPQVDLNAEPLMDVNQIMDMLPHRQPFLLIDKVYELSDNHVIGMKNVTMNEEFFKGHFPGAPVMPGVLIVEAMAQTGGILVLSTVPDPENYLTFFMKMDKVKFKQKVVPGDTLIFKCSLISPIRRGICHMQGYAYSNGKLCAEAELMAQISKVKS</sequence>
<organism evidence="19 20">
    <name type="scientific">Winogradskyella sediminis</name>
    <dbReference type="NCBI Taxonomy" id="1382466"/>
    <lineage>
        <taxon>Bacteria</taxon>
        <taxon>Pseudomonadati</taxon>
        <taxon>Bacteroidota</taxon>
        <taxon>Flavobacteriia</taxon>
        <taxon>Flavobacteriales</taxon>
        <taxon>Flavobacteriaceae</taxon>
        <taxon>Winogradskyella</taxon>
    </lineage>
</organism>
<evidence type="ECO:0000256" key="9">
    <source>
        <dbReference type="ARBA" id="ARBA00022801"/>
    </source>
</evidence>
<evidence type="ECO:0000256" key="17">
    <source>
        <dbReference type="HAMAP-Rule" id="MF_00388"/>
    </source>
</evidence>
<reference evidence="19 20" key="1">
    <citation type="submission" date="2016-10" db="EMBL/GenBank/DDBJ databases">
        <authorList>
            <person name="Varghese N."/>
            <person name="Submissions S."/>
        </authorList>
    </citation>
    <scope>NUCLEOTIDE SEQUENCE [LARGE SCALE GENOMIC DNA]</scope>
    <source>
        <strain evidence="19 20">RHA_55</strain>
    </source>
</reference>
<evidence type="ECO:0000256" key="3">
    <source>
        <dbReference type="ARBA" id="ARBA00004496"/>
    </source>
</evidence>
<dbReference type="InterPro" id="IPR011334">
    <property type="entry name" value="UDP-acyl_GlcNac_deAcase_C"/>
</dbReference>
<feature type="active site" evidence="18">
    <location>
        <position position="371"/>
    </location>
</feature>
<comment type="function">
    <text evidence="2 17">Catalyzes the hydrolysis of UDP-3-O-myristoyl-N-acetylglucosamine to form UDP-3-O-myristoylglucosamine and acetate, the committed step in lipid A biosynthesis.</text>
</comment>
<evidence type="ECO:0000256" key="15">
    <source>
        <dbReference type="ARBA" id="ARBA00061221"/>
    </source>
</evidence>
<comment type="similarity">
    <text evidence="17">Belongs to the LpxC family.</text>
</comment>
<evidence type="ECO:0000256" key="6">
    <source>
        <dbReference type="ARBA" id="ARBA00022516"/>
    </source>
</evidence>
<dbReference type="GO" id="GO:0005737">
    <property type="term" value="C:cytoplasm"/>
    <property type="evidence" value="ECO:0007669"/>
    <property type="project" value="UniProtKB-SubCell"/>
</dbReference>
<dbReference type="InterPro" id="IPR004463">
    <property type="entry name" value="UDP-acyl_GlcNac_deAcase"/>
</dbReference>
<dbReference type="Pfam" id="PF03331">
    <property type="entry name" value="LpxC"/>
    <property type="match status" value="2"/>
</dbReference>
<comment type="similarity">
    <text evidence="18">Belongs to the thioester dehydratase family. FabZ subfamily.</text>
</comment>
<dbReference type="EC" id="3.5.1.108" evidence="17"/>
<dbReference type="SUPFAM" id="SSF54211">
    <property type="entry name" value="Ribosomal protein S5 domain 2-like"/>
    <property type="match status" value="2"/>
</dbReference>
<dbReference type="Gene3D" id="3.30.230.20">
    <property type="entry name" value="lpxc deacetylase, domain 1"/>
    <property type="match status" value="1"/>
</dbReference>
<evidence type="ECO:0000256" key="4">
    <source>
        <dbReference type="ARBA" id="ARBA00005002"/>
    </source>
</evidence>
<keyword evidence="7 17" id="KW-0441">Lipid A biosynthesis</keyword>
<evidence type="ECO:0000313" key="19">
    <source>
        <dbReference type="EMBL" id="SDR76195.1"/>
    </source>
</evidence>
<comment type="subcellular location">
    <subcellularLocation>
        <location evidence="3 18">Cytoplasm</location>
    </subcellularLocation>
</comment>
<dbReference type="Gene3D" id="3.30.1700.10">
    <property type="entry name" value="lpxc deacetylase, domain 2"/>
    <property type="match status" value="1"/>
</dbReference>
<comment type="function">
    <text evidence="14 18">Involved in unsaturated fatty acids biosynthesis. Catalyzes the dehydration of short chain beta-hydroxyacyl-ACPs and long chain saturated and unsaturated beta-hydroxyacyl-ACPs.</text>
</comment>
<feature type="binding site" evidence="17">
    <location>
        <position position="266"/>
    </location>
    <ligand>
        <name>Zn(2+)</name>
        <dbReference type="ChEBI" id="CHEBI:29105"/>
    </ligand>
</feature>
<comment type="similarity">
    <text evidence="15">In the N-terminal section; belongs to the LpxC family.</text>
</comment>
<dbReference type="EMBL" id="LT629774">
    <property type="protein sequence ID" value="SDR76195.1"/>
    <property type="molecule type" value="Genomic_DNA"/>
</dbReference>
<dbReference type="InterPro" id="IPR020568">
    <property type="entry name" value="Ribosomal_Su5_D2-typ_SF"/>
</dbReference>
<evidence type="ECO:0000256" key="10">
    <source>
        <dbReference type="ARBA" id="ARBA00022833"/>
    </source>
</evidence>
<evidence type="ECO:0000256" key="7">
    <source>
        <dbReference type="ARBA" id="ARBA00022556"/>
    </source>
</evidence>
<evidence type="ECO:0000256" key="14">
    <source>
        <dbReference type="ARBA" id="ARBA00025049"/>
    </source>
</evidence>
<dbReference type="InterPro" id="IPR013114">
    <property type="entry name" value="FabA_FabZ"/>
</dbReference>
<keyword evidence="10 17" id="KW-0862">Zinc</keyword>
<keyword evidence="20" id="KW-1185">Reference proteome</keyword>
<evidence type="ECO:0000256" key="2">
    <source>
        <dbReference type="ARBA" id="ARBA00002923"/>
    </source>
</evidence>
<accession>A0A1H1LQ78</accession>
<comment type="catalytic activity">
    <reaction evidence="18">
        <text>a (3R)-hydroxyacyl-[ACP] = a (2E)-enoyl-[ACP] + H2O</text>
        <dbReference type="Rhea" id="RHEA:13097"/>
        <dbReference type="Rhea" id="RHEA-COMP:9925"/>
        <dbReference type="Rhea" id="RHEA-COMP:9945"/>
        <dbReference type="ChEBI" id="CHEBI:15377"/>
        <dbReference type="ChEBI" id="CHEBI:78784"/>
        <dbReference type="ChEBI" id="CHEBI:78827"/>
        <dbReference type="EC" id="4.2.1.59"/>
    </reaction>
</comment>
<evidence type="ECO:0000256" key="8">
    <source>
        <dbReference type="ARBA" id="ARBA00022723"/>
    </source>
</evidence>
<dbReference type="GO" id="GO:0046872">
    <property type="term" value="F:metal ion binding"/>
    <property type="evidence" value="ECO:0007669"/>
    <property type="project" value="UniProtKB-KW"/>
</dbReference>
<protein>
    <recommendedName>
        <fullName evidence="17 18">Multifunctional fusion protein</fullName>
    </recommendedName>
    <domain>
        <recommendedName>
            <fullName evidence="18">3-hydroxyacyl-[acyl-carrier-protein] dehydratase FabZ</fullName>
            <ecNumber evidence="18">4.2.1.59</ecNumber>
        </recommendedName>
        <alternativeName>
            <fullName evidence="18">(3R)-hydroxymyristoyl-[acyl-carrier-protein] dehydratase</fullName>
        </alternativeName>
        <alternativeName>
            <fullName evidence="18">Beta-hydroxyacyl-ACP dehydratase</fullName>
            <shortName evidence="18">(3R)-hydroxymyristoyl-ACP dehydrase</shortName>
        </alternativeName>
    </domain>
    <domain>
        <recommendedName>
            <fullName evidence="17">UDP-3-O-acyl-N-acetylglucosamine deacetylase</fullName>
            <shortName evidence="17">UDP-3-O-acyl-GlcNAc deacetylase</shortName>
            <ecNumber evidence="17">3.5.1.108</ecNumber>
        </recommendedName>
        <alternativeName>
            <fullName evidence="17">UDP-3-O-[R-3-hydroxymyristoyl]-N-acetylglucosamine deacetylase</fullName>
        </alternativeName>
    </domain>
</protein>
<evidence type="ECO:0000256" key="5">
    <source>
        <dbReference type="ARBA" id="ARBA00022490"/>
    </source>
</evidence>
<dbReference type="CDD" id="cd01288">
    <property type="entry name" value="FabZ"/>
    <property type="match status" value="1"/>
</dbReference>
<evidence type="ECO:0000256" key="13">
    <source>
        <dbReference type="ARBA" id="ARBA00024535"/>
    </source>
</evidence>
<dbReference type="HAMAP" id="MF_00406">
    <property type="entry name" value="FabZ"/>
    <property type="match status" value="1"/>
</dbReference>
<dbReference type="RefSeq" id="WP_092443089.1">
    <property type="nucleotide sequence ID" value="NZ_LT629774.1"/>
</dbReference>
<evidence type="ECO:0000256" key="16">
    <source>
        <dbReference type="ARBA" id="ARBA00061355"/>
    </source>
</evidence>
<dbReference type="InterPro" id="IPR010084">
    <property type="entry name" value="FabZ"/>
</dbReference>
<dbReference type="InterPro" id="IPR015870">
    <property type="entry name" value="UDP-acyl_N-AcGlcN_deAcase_N"/>
</dbReference>
<dbReference type="PANTHER" id="PTHR33694:SF1">
    <property type="entry name" value="UDP-3-O-ACYL-N-ACETYLGLUCOSAMINE DEACETYLASE 1, MITOCHONDRIAL-RELATED"/>
    <property type="match status" value="1"/>
</dbReference>
<dbReference type="GO" id="GO:0103117">
    <property type="term" value="F:UDP-3-O-acyl-N-acetylglucosamine deacetylase activity"/>
    <property type="evidence" value="ECO:0007669"/>
    <property type="project" value="UniProtKB-UniRule"/>
</dbReference>
<dbReference type="GO" id="GO:0009245">
    <property type="term" value="P:lipid A biosynthetic process"/>
    <property type="evidence" value="ECO:0007669"/>
    <property type="project" value="UniProtKB-UniRule"/>
</dbReference>
<evidence type="ECO:0000256" key="18">
    <source>
        <dbReference type="HAMAP-Rule" id="MF_00406"/>
    </source>
</evidence>
<evidence type="ECO:0000313" key="20">
    <source>
        <dbReference type="Proteomes" id="UP000198963"/>
    </source>
</evidence>
<feature type="binding site" evidence="17">
    <location>
        <position position="270"/>
    </location>
    <ligand>
        <name>Zn(2+)</name>
        <dbReference type="ChEBI" id="CHEBI:29105"/>
    </ligand>
</feature>
<keyword evidence="5 18" id="KW-0963">Cytoplasm</keyword>
<dbReference type="NCBIfam" id="TIGR01750">
    <property type="entry name" value="fabZ"/>
    <property type="match status" value="1"/>
</dbReference>
<proteinExistence type="inferred from homology"/>
<dbReference type="Gene3D" id="3.10.129.10">
    <property type="entry name" value="Hotdog Thioesterase"/>
    <property type="match status" value="1"/>
</dbReference>
<dbReference type="AlphaFoldDB" id="A0A1H1LQ78"/>
<dbReference type="GO" id="GO:0016020">
    <property type="term" value="C:membrane"/>
    <property type="evidence" value="ECO:0007669"/>
    <property type="project" value="GOC"/>
</dbReference>
<keyword evidence="6 17" id="KW-0444">Lipid biosynthesis</keyword>
<name>A0A1H1LQ78_9FLAO</name>